<evidence type="ECO:0000313" key="2">
    <source>
        <dbReference type="EMBL" id="MET3585457.1"/>
    </source>
</evidence>
<comment type="caution">
    <text evidence="2">The sequence shown here is derived from an EMBL/GenBank/DDBJ whole genome shotgun (WGS) entry which is preliminary data.</text>
</comment>
<sequence>MFFKPVLSCLLALLLLSPLTALAQEPAAQERSAAQSEGQGLLDLLPADSVTHHVLQTRKGELRYTATAGTLDLIGQDGKRNAKIFYTAYLQEDRPPDRPVTFAFNGGPGAASAYLHLGLVGPKILPFDGDNADGTQPQLKDNPESWLAFTDLVLIDPTGTGWSRAVSDDAAERYFNVRQDAESIAKAITLYVQKNNLLTASKYLLGESYGGFRAAKVALAMKNSQNMIPAGIIMISPLIEGRFLFGLDQDPLASSLQFPSLAAAELERKGAFSLDAVPAIERFAMTDYLMTLAGPIQTGAEAQAFYQRVAELTGLPLAAVERTHGFVGDIYAKEAGGAGRIVSPYDAGASLPDPYPESSTARNDDPVLDGYTRAYGSAFANYARDTLGFDTPMTYTLLNEDVNRRWEWNGSHGESRATASVSTDIRDLLSVIPSFRLMVAHGYSDILTPYGMSGYVLSHLPPELARDRTSLELYRGGHMFYTRDEERRAIFEDARSFYQADMQD</sequence>
<dbReference type="Proteomes" id="UP001549031">
    <property type="component" value="Unassembled WGS sequence"/>
</dbReference>
<dbReference type="EMBL" id="JBEPLJ010000005">
    <property type="protein sequence ID" value="MET3585457.1"/>
    <property type="molecule type" value="Genomic_DNA"/>
</dbReference>
<feature type="chain" id="PRO_5046828953" evidence="1">
    <location>
        <begin position="24"/>
        <end position="504"/>
    </location>
</feature>
<keyword evidence="2" id="KW-0121">Carboxypeptidase</keyword>
<name>A0ABV2H5C5_9HYPH</name>
<dbReference type="InterPro" id="IPR029058">
    <property type="entry name" value="AB_hydrolase_fold"/>
</dbReference>
<keyword evidence="2" id="KW-0645">Protease</keyword>
<accession>A0ABV2H5C5</accession>
<dbReference type="GO" id="GO:0004180">
    <property type="term" value="F:carboxypeptidase activity"/>
    <property type="evidence" value="ECO:0007669"/>
    <property type="project" value="UniProtKB-KW"/>
</dbReference>
<proteinExistence type="predicted"/>
<dbReference type="SUPFAM" id="SSF53474">
    <property type="entry name" value="alpha/beta-Hydrolases"/>
    <property type="match status" value="1"/>
</dbReference>
<evidence type="ECO:0000313" key="3">
    <source>
        <dbReference type="Proteomes" id="UP001549031"/>
    </source>
</evidence>
<organism evidence="2 3">
    <name type="scientific">Pseudorhizobium tarimense</name>
    <dbReference type="NCBI Taxonomy" id="1079109"/>
    <lineage>
        <taxon>Bacteria</taxon>
        <taxon>Pseudomonadati</taxon>
        <taxon>Pseudomonadota</taxon>
        <taxon>Alphaproteobacteria</taxon>
        <taxon>Hyphomicrobiales</taxon>
        <taxon>Rhizobiaceae</taxon>
        <taxon>Rhizobium/Agrobacterium group</taxon>
        <taxon>Pseudorhizobium</taxon>
    </lineage>
</organism>
<protein>
    <submittedName>
        <fullName evidence="2">Carboxypeptidase C (Cathepsin A)</fullName>
    </submittedName>
</protein>
<feature type="signal peptide" evidence="1">
    <location>
        <begin position="1"/>
        <end position="23"/>
    </location>
</feature>
<evidence type="ECO:0000256" key="1">
    <source>
        <dbReference type="SAM" id="SignalP"/>
    </source>
</evidence>
<dbReference type="RefSeq" id="WP_247243414.1">
    <property type="nucleotide sequence ID" value="NZ_JALJRA010000005.1"/>
</dbReference>
<keyword evidence="1" id="KW-0732">Signal</keyword>
<reference evidence="2 3" key="1">
    <citation type="submission" date="2024-06" db="EMBL/GenBank/DDBJ databases">
        <title>Genomic Encyclopedia of Type Strains, Phase IV (KMG-IV): sequencing the most valuable type-strain genomes for metagenomic binning, comparative biology and taxonomic classification.</title>
        <authorList>
            <person name="Goeker M."/>
        </authorList>
    </citation>
    <scope>NUCLEOTIDE SEQUENCE [LARGE SCALE GENOMIC DNA]</scope>
    <source>
        <strain evidence="2 3">DSM 105042</strain>
    </source>
</reference>
<dbReference type="Pfam" id="PF00450">
    <property type="entry name" value="Peptidase_S10"/>
    <property type="match status" value="1"/>
</dbReference>
<keyword evidence="2" id="KW-0378">Hydrolase</keyword>
<dbReference type="InterPro" id="IPR001563">
    <property type="entry name" value="Peptidase_S10"/>
</dbReference>
<keyword evidence="3" id="KW-1185">Reference proteome</keyword>
<gene>
    <name evidence="2" type="ORF">ABID21_001566</name>
</gene>
<dbReference type="Gene3D" id="3.40.50.1820">
    <property type="entry name" value="alpha/beta hydrolase"/>
    <property type="match status" value="1"/>
</dbReference>